<dbReference type="GO" id="GO:0051082">
    <property type="term" value="F:unfolded protein binding"/>
    <property type="evidence" value="ECO:0007669"/>
    <property type="project" value="InterPro"/>
</dbReference>
<dbReference type="SMART" id="SM00271">
    <property type="entry name" value="DnaJ"/>
    <property type="match status" value="1"/>
</dbReference>
<keyword evidence="2" id="KW-0677">Repeat</keyword>
<dbReference type="GO" id="GO:0008270">
    <property type="term" value="F:zinc ion binding"/>
    <property type="evidence" value="ECO:0007669"/>
    <property type="project" value="UniProtKB-KW"/>
</dbReference>
<keyword evidence="1 6" id="KW-0479">Metal-binding</keyword>
<dbReference type="PROSITE" id="PS51188">
    <property type="entry name" value="ZF_CR"/>
    <property type="match status" value="1"/>
</dbReference>
<keyword evidence="10" id="KW-0346">Stress response</keyword>
<dbReference type="Pfam" id="PF00226">
    <property type="entry name" value="DnaJ"/>
    <property type="match status" value="1"/>
</dbReference>
<accession>A0A4P9X007</accession>
<feature type="chain" id="PRO_5036356810" evidence="7">
    <location>
        <begin position="26"/>
        <end position="370"/>
    </location>
</feature>
<dbReference type="InterPro" id="IPR002939">
    <property type="entry name" value="DnaJ_C"/>
</dbReference>
<evidence type="ECO:0000256" key="2">
    <source>
        <dbReference type="ARBA" id="ARBA00022737"/>
    </source>
</evidence>
<dbReference type="FunFam" id="2.60.260.20:FF:000013">
    <property type="entry name" value="DnaJ subfamily B member 11"/>
    <property type="match status" value="1"/>
</dbReference>
<reference evidence="10" key="3">
    <citation type="submission" date="2018-08" db="EMBL/GenBank/DDBJ databases">
        <title>Leveraging single-cell genomics to expand the Fungal Tree of Life.</title>
        <authorList>
            <consortium name="DOE Joint Genome Institute"/>
            <person name="Ahrendt S.R."/>
            <person name="Quandt C.A."/>
            <person name="Ciobanu D."/>
            <person name="Clum A."/>
            <person name="Salamov A."/>
            <person name="Andreopoulos B."/>
            <person name="Cheng J.-F."/>
            <person name="Woyke T."/>
            <person name="Pelin A."/>
            <person name="Henrissat B."/>
            <person name="Reynolds N."/>
            <person name="Benny G.L."/>
            <person name="Smith M.E."/>
            <person name="James T.Y."/>
            <person name="Grigoriev I.V."/>
        </authorList>
    </citation>
    <scope>NUCLEOTIDE SEQUENCE</scope>
    <source>
        <strain evidence="10">ATCC 52028</strain>
    </source>
</reference>
<evidence type="ECO:0000256" key="4">
    <source>
        <dbReference type="ARBA" id="ARBA00022833"/>
    </source>
</evidence>
<keyword evidence="7" id="KW-0732">Signal</keyword>
<protein>
    <submittedName>
        <fullName evidence="10">Heat shock protein DnaJ family protein</fullName>
    </submittedName>
</protein>
<evidence type="ECO:0000256" key="6">
    <source>
        <dbReference type="PROSITE-ProRule" id="PRU00546"/>
    </source>
</evidence>
<dbReference type="Pfam" id="PF01556">
    <property type="entry name" value="DnaJ_C"/>
    <property type="match status" value="1"/>
</dbReference>
<dbReference type="PRINTS" id="PR00625">
    <property type="entry name" value="JDOMAIN"/>
</dbReference>
<evidence type="ECO:0000256" key="3">
    <source>
        <dbReference type="ARBA" id="ARBA00022771"/>
    </source>
</evidence>
<feature type="zinc finger region" description="CR-type" evidence="6">
    <location>
        <begin position="147"/>
        <end position="230"/>
    </location>
</feature>
<dbReference type="Gene3D" id="2.10.230.10">
    <property type="entry name" value="Heat shock protein DnaJ, cysteine-rich domain"/>
    <property type="match status" value="1"/>
</dbReference>
<proteinExistence type="inferred from homology"/>
<dbReference type="HAMAP" id="MF_01152">
    <property type="entry name" value="DnaJ"/>
    <property type="match status" value="1"/>
</dbReference>
<dbReference type="SUPFAM" id="SSF46565">
    <property type="entry name" value="Chaperone J-domain"/>
    <property type="match status" value="1"/>
</dbReference>
<evidence type="ECO:0000259" key="9">
    <source>
        <dbReference type="PROSITE" id="PS51188"/>
    </source>
</evidence>
<dbReference type="InterPro" id="IPR012724">
    <property type="entry name" value="DnaJ"/>
</dbReference>
<dbReference type="CDD" id="cd06257">
    <property type="entry name" value="DnaJ"/>
    <property type="match status" value="1"/>
</dbReference>
<evidence type="ECO:0000313" key="12">
    <source>
        <dbReference type="Proteomes" id="UP000268535"/>
    </source>
</evidence>
<dbReference type="InterPro" id="IPR044713">
    <property type="entry name" value="DNJA1/2-like"/>
</dbReference>
<dbReference type="SUPFAM" id="SSF49493">
    <property type="entry name" value="HSP40/DnaJ peptide-binding domain"/>
    <property type="match status" value="2"/>
</dbReference>
<reference evidence="11" key="2">
    <citation type="submission" date="2018-04" db="EMBL/GenBank/DDBJ databases">
        <title>Leveraging single-cell genomics to expand the Fungal Tree of Life.</title>
        <authorList>
            <consortium name="DOE Joint Genome Institute"/>
            <person name="Ahrendt S.R."/>
            <person name="Quandt C.A."/>
            <person name="Ciobanu D."/>
            <person name="Clum A."/>
            <person name="Salamov A."/>
            <person name="Andreopoulos B."/>
            <person name="Cheng J.-F."/>
            <person name="Woyke T."/>
            <person name="Pelin A."/>
            <person name="Henrissat B."/>
            <person name="Benny G.L."/>
            <person name="Smith M.E."/>
            <person name="James T.Y."/>
            <person name="Grigoriev I.V."/>
        </authorList>
    </citation>
    <scope>NUCLEOTIDE SEQUENCE</scope>
    <source>
        <strain evidence="11">ATCC 52028</strain>
    </source>
</reference>
<dbReference type="Proteomes" id="UP000274922">
    <property type="component" value="Unassembled WGS sequence"/>
</dbReference>
<keyword evidence="5" id="KW-0143">Chaperone</keyword>
<dbReference type="GO" id="GO:0006457">
    <property type="term" value="P:protein folding"/>
    <property type="evidence" value="ECO:0007669"/>
    <property type="project" value="InterPro"/>
</dbReference>
<dbReference type="EMBL" id="ML009126">
    <property type="protein sequence ID" value="RKO98023.1"/>
    <property type="molecule type" value="Genomic_DNA"/>
</dbReference>
<evidence type="ECO:0000256" key="7">
    <source>
        <dbReference type="SAM" id="SignalP"/>
    </source>
</evidence>
<dbReference type="GO" id="GO:0009408">
    <property type="term" value="P:response to heat"/>
    <property type="evidence" value="ECO:0007669"/>
    <property type="project" value="InterPro"/>
</dbReference>
<dbReference type="STRING" id="1555241.A0A4P9X007"/>
<dbReference type="FunFam" id="2.10.230.10:FF:000002">
    <property type="entry name" value="Molecular chaperone DnaJ"/>
    <property type="match status" value="1"/>
</dbReference>
<dbReference type="GO" id="GO:0030544">
    <property type="term" value="F:Hsp70 protein binding"/>
    <property type="evidence" value="ECO:0007669"/>
    <property type="project" value="InterPro"/>
</dbReference>
<dbReference type="PROSITE" id="PS50076">
    <property type="entry name" value="DNAJ_2"/>
    <property type="match status" value="1"/>
</dbReference>
<evidence type="ECO:0000313" key="10">
    <source>
        <dbReference type="EMBL" id="RKO98023.1"/>
    </source>
</evidence>
<feature type="domain" description="CR-type" evidence="9">
    <location>
        <begin position="147"/>
        <end position="230"/>
    </location>
</feature>
<dbReference type="Pfam" id="PF00684">
    <property type="entry name" value="DnaJ_CXXCXGXG"/>
    <property type="match status" value="1"/>
</dbReference>
<dbReference type="CDD" id="cd10747">
    <property type="entry name" value="DnaJ_C"/>
    <property type="match status" value="1"/>
</dbReference>
<dbReference type="PROSITE" id="PS00636">
    <property type="entry name" value="DNAJ_1"/>
    <property type="match status" value="1"/>
</dbReference>
<keyword evidence="4 6" id="KW-0862">Zinc</keyword>
<reference evidence="12 13" key="1">
    <citation type="journal article" date="2018" name="Nat. Microbiol.">
        <title>Leveraging single-cell genomics to expand the fungal tree of life.</title>
        <authorList>
            <person name="Ahrendt S.R."/>
            <person name="Quandt C.A."/>
            <person name="Ciobanu D."/>
            <person name="Clum A."/>
            <person name="Salamov A."/>
            <person name="Andreopoulos B."/>
            <person name="Cheng J.F."/>
            <person name="Woyke T."/>
            <person name="Pelin A."/>
            <person name="Henrissat B."/>
            <person name="Reynolds N.K."/>
            <person name="Benny G.L."/>
            <person name="Smith M.E."/>
            <person name="James T.Y."/>
            <person name="Grigoriev I.V."/>
        </authorList>
    </citation>
    <scope>NUCLEOTIDE SEQUENCE [LARGE SCALE GENOMIC DNA]</scope>
    <source>
        <strain evidence="12 13">ATCC 52028</strain>
    </source>
</reference>
<dbReference type="Gene3D" id="2.60.260.20">
    <property type="entry name" value="Urease metallochaperone UreE, N-terminal domain"/>
    <property type="match status" value="2"/>
</dbReference>
<dbReference type="SUPFAM" id="SSF57938">
    <property type="entry name" value="DnaJ/Hsp40 cysteine-rich domain"/>
    <property type="match status" value="1"/>
</dbReference>
<gene>
    <name evidence="10" type="ORF">CAUPRSCDRAFT_5558</name>
    <name evidence="11" type="ORF">CXG81DRAFT_10596</name>
</gene>
<feature type="signal peptide" evidence="7">
    <location>
        <begin position="1"/>
        <end position="25"/>
    </location>
</feature>
<name>A0A4P9X007_9FUNG</name>
<dbReference type="CDD" id="cd10719">
    <property type="entry name" value="DnaJ_zf"/>
    <property type="match status" value="1"/>
</dbReference>
<dbReference type="Gene3D" id="1.10.287.110">
    <property type="entry name" value="DnaJ domain"/>
    <property type="match status" value="1"/>
</dbReference>
<dbReference type="OrthoDB" id="550424at2759"/>
<evidence type="ECO:0000256" key="1">
    <source>
        <dbReference type="ARBA" id="ARBA00022723"/>
    </source>
</evidence>
<dbReference type="InterPro" id="IPR036410">
    <property type="entry name" value="HSP_DnaJ_Cys-rich_dom_sf"/>
</dbReference>
<organism evidence="10 12">
    <name type="scientific">Caulochytrium protostelioides</name>
    <dbReference type="NCBI Taxonomy" id="1555241"/>
    <lineage>
        <taxon>Eukaryota</taxon>
        <taxon>Fungi</taxon>
        <taxon>Fungi incertae sedis</taxon>
        <taxon>Chytridiomycota</taxon>
        <taxon>Chytridiomycota incertae sedis</taxon>
        <taxon>Chytridiomycetes</taxon>
        <taxon>Caulochytriales</taxon>
        <taxon>Caulochytriaceae</taxon>
        <taxon>Caulochytrium</taxon>
    </lineage>
</organism>
<evidence type="ECO:0000313" key="11">
    <source>
        <dbReference type="EMBL" id="RKP02626.1"/>
    </source>
</evidence>
<dbReference type="InterPro" id="IPR001623">
    <property type="entry name" value="DnaJ_domain"/>
</dbReference>
<evidence type="ECO:0000256" key="5">
    <source>
        <dbReference type="ARBA" id="ARBA00023186"/>
    </source>
</evidence>
<sequence>MRFGANLWAAWLLLCVVSLCYLVVAAEYYEALGVPRTASQRQIKHAYRQLSLKYHPDKNPNDSEAATKFFAISQAYEVLQDPEKRRIYDIHGEEGIKAEGQGGFHDPHDIFQQFGFGSAFRSGGGQTNKRKSVTIPLQVTLEQVFHGSALEIELNRQIICTQCRGTGAKSQDHIRTCPECRGSGVRLVRQMIMPGLYTQMQATCDACGGKGKMIEEVCSRCHGHRVRRGSHQITVELEAGMENGHQIVFENEGDQDPETTPGDVIFEVTVQPHVMFRRQGDNLITTQVLSLEEALFGFELPLQHVSGEAITLSRGRQVTQSGFVQRVAGQGMPKHGFPSERGDLFVEYAVVLPKKVDPAIQPLLKAVQYI</sequence>
<dbReference type="EMBL" id="ML014139">
    <property type="protein sequence ID" value="RKP02626.1"/>
    <property type="molecule type" value="Genomic_DNA"/>
</dbReference>
<feature type="domain" description="J" evidence="8">
    <location>
        <begin position="27"/>
        <end position="92"/>
    </location>
</feature>
<dbReference type="Proteomes" id="UP000268535">
    <property type="component" value="Unassembled WGS sequence"/>
</dbReference>
<dbReference type="InterPro" id="IPR018253">
    <property type="entry name" value="DnaJ_domain_CS"/>
</dbReference>
<dbReference type="InterPro" id="IPR001305">
    <property type="entry name" value="HSP_DnaJ_Cys-rich_dom"/>
</dbReference>
<keyword evidence="3 6" id="KW-0863">Zinc-finger</keyword>
<dbReference type="GO" id="GO:0005524">
    <property type="term" value="F:ATP binding"/>
    <property type="evidence" value="ECO:0007669"/>
    <property type="project" value="InterPro"/>
</dbReference>
<dbReference type="PANTHER" id="PTHR43888">
    <property type="entry name" value="DNAJ-LIKE-2, ISOFORM A-RELATED"/>
    <property type="match status" value="1"/>
</dbReference>
<dbReference type="InterPro" id="IPR008971">
    <property type="entry name" value="HSP40/DnaJ_pept-bd"/>
</dbReference>
<dbReference type="InterPro" id="IPR036869">
    <property type="entry name" value="J_dom_sf"/>
</dbReference>
<evidence type="ECO:0000313" key="13">
    <source>
        <dbReference type="Proteomes" id="UP000274922"/>
    </source>
</evidence>
<evidence type="ECO:0000259" key="8">
    <source>
        <dbReference type="PROSITE" id="PS50076"/>
    </source>
</evidence>
<keyword evidence="13" id="KW-1185">Reference proteome</keyword>
<dbReference type="AlphaFoldDB" id="A0A4P9X007"/>